<proteinExistence type="predicted"/>
<keyword evidence="3" id="KW-1185">Reference proteome</keyword>
<dbReference type="InterPro" id="IPR019734">
    <property type="entry name" value="TPR_rpt"/>
</dbReference>
<evidence type="ECO:0000313" key="2">
    <source>
        <dbReference type="EMBL" id="GCC53456.1"/>
    </source>
</evidence>
<evidence type="ECO:0000313" key="3">
    <source>
        <dbReference type="Proteomes" id="UP000288227"/>
    </source>
</evidence>
<dbReference type="PROSITE" id="PS50005">
    <property type="entry name" value="TPR"/>
    <property type="match status" value="1"/>
</dbReference>
<dbReference type="InterPro" id="IPR036249">
    <property type="entry name" value="Thioredoxin-like_sf"/>
</dbReference>
<reference evidence="2 3" key="1">
    <citation type="submission" date="2018-11" db="EMBL/GenBank/DDBJ databases">
        <title>Chryseotalea sanarue gen. nov., sp., nov., a member of the family Cytophagaceae, isolated from a brackish lake in Hamamatsu Japan.</title>
        <authorList>
            <person name="Maejima Y."/>
            <person name="Iino T."/>
            <person name="Muraguchi Y."/>
            <person name="Fukuda K."/>
            <person name="Ohkuma M."/>
            <person name="Moriuchi R."/>
            <person name="Dohra H."/>
            <person name="Kimbara K."/>
            <person name="Shintani M."/>
        </authorList>
    </citation>
    <scope>NUCLEOTIDE SEQUENCE [LARGE SCALE GENOMIC DNA]</scope>
    <source>
        <strain evidence="2 3">Ys</strain>
    </source>
</reference>
<accession>A0A401UEX9</accession>
<dbReference type="RefSeq" id="WP_127124110.1">
    <property type="nucleotide sequence ID" value="NZ_BHXQ01000008.1"/>
</dbReference>
<dbReference type="CDD" id="cd02947">
    <property type="entry name" value="TRX_family"/>
    <property type="match status" value="1"/>
</dbReference>
<dbReference type="OrthoDB" id="6398367at2"/>
<dbReference type="Gene3D" id="1.25.40.10">
    <property type="entry name" value="Tetratricopeptide repeat domain"/>
    <property type="match status" value="1"/>
</dbReference>
<dbReference type="SUPFAM" id="SSF52833">
    <property type="entry name" value="Thioredoxin-like"/>
    <property type="match status" value="1"/>
</dbReference>
<evidence type="ECO:0000256" key="1">
    <source>
        <dbReference type="PROSITE-ProRule" id="PRU00339"/>
    </source>
</evidence>
<dbReference type="SUPFAM" id="SSF48452">
    <property type="entry name" value="TPR-like"/>
    <property type="match status" value="1"/>
</dbReference>
<keyword evidence="1" id="KW-0802">TPR repeat</keyword>
<dbReference type="InterPro" id="IPR011990">
    <property type="entry name" value="TPR-like_helical_dom_sf"/>
</dbReference>
<dbReference type="Proteomes" id="UP000288227">
    <property type="component" value="Unassembled WGS sequence"/>
</dbReference>
<comment type="caution">
    <text evidence="2">The sequence shown here is derived from an EMBL/GenBank/DDBJ whole genome shotgun (WGS) entry which is preliminary data.</text>
</comment>
<gene>
    <name evidence="2" type="ORF">SanaruYs_37000</name>
</gene>
<dbReference type="AlphaFoldDB" id="A0A401UEX9"/>
<sequence>MKKFILLIVLFCNCENVVAQASKKLLGLCNRDSLLLSPWKEWFEPNYTNYKPEADFIAKLRKNLSKDYSFEVYFGTWCGDSKRELPRFYKIINESNFPENKIKLVAVDSGENYKQSPGGETIGKGIYRVATFIVLKNGFEVGRVTEHPVYTLEEDIFKIISGGDYESNFRTYKHVDQWLERGLMSNPNVSLKGLAKQLKPLLITPSELSSCAKVLTTQGKLKEAIFICRINTYIFYDNPETYSMLARTLSKDGQHKEALENIEYAIKINTDNEELQYLLTSFYNIKLASN</sequence>
<feature type="repeat" description="TPR" evidence="1">
    <location>
        <begin position="239"/>
        <end position="272"/>
    </location>
</feature>
<protein>
    <submittedName>
        <fullName evidence="2">Tetratricopeptide repeat protein</fullName>
    </submittedName>
</protein>
<dbReference type="EMBL" id="BHXQ01000008">
    <property type="protein sequence ID" value="GCC53456.1"/>
    <property type="molecule type" value="Genomic_DNA"/>
</dbReference>
<dbReference type="Gene3D" id="3.40.30.10">
    <property type="entry name" value="Glutaredoxin"/>
    <property type="match status" value="1"/>
</dbReference>
<organism evidence="2 3">
    <name type="scientific">Chryseotalea sanaruensis</name>
    <dbReference type="NCBI Taxonomy" id="2482724"/>
    <lineage>
        <taxon>Bacteria</taxon>
        <taxon>Pseudomonadati</taxon>
        <taxon>Bacteroidota</taxon>
        <taxon>Cytophagia</taxon>
        <taxon>Cytophagales</taxon>
        <taxon>Chryseotaleaceae</taxon>
        <taxon>Chryseotalea</taxon>
    </lineage>
</organism>
<name>A0A401UEX9_9BACT</name>